<dbReference type="AlphaFoldDB" id="A0ABC8VDG2"/>
<organism evidence="1 2">
    <name type="scientific">Urochloa decumbens</name>
    <dbReference type="NCBI Taxonomy" id="240449"/>
    <lineage>
        <taxon>Eukaryota</taxon>
        <taxon>Viridiplantae</taxon>
        <taxon>Streptophyta</taxon>
        <taxon>Embryophyta</taxon>
        <taxon>Tracheophyta</taxon>
        <taxon>Spermatophyta</taxon>
        <taxon>Magnoliopsida</taxon>
        <taxon>Liliopsida</taxon>
        <taxon>Poales</taxon>
        <taxon>Poaceae</taxon>
        <taxon>PACMAD clade</taxon>
        <taxon>Panicoideae</taxon>
        <taxon>Panicodae</taxon>
        <taxon>Paniceae</taxon>
        <taxon>Melinidinae</taxon>
        <taxon>Urochloa</taxon>
    </lineage>
</organism>
<dbReference type="Proteomes" id="UP001497457">
    <property type="component" value="Chromosome 1b"/>
</dbReference>
<sequence length="282" mass="31845">MSMVKHISEIKQSVEEVVQQYVEKAATVFDTSTLPPSPKKLDRTPSAPLQLPDSACSHVKYTFQKVVADLKNLQTLANAEQFNQQAFIEEITLTLDAWENFFSSHFTEEINQMVTKLKVLKNELEDDSGQQHKSIMAELSERMKKVGAILKKAVLVREKITKSGMEIEQMKLAGNKSQESLNAVETAHMDYIQEQERKITEVKENLRLVQLLKAKNADFLAKEMAASQAISGYSSSFEEAIDKGNALGKEIARRFQQVEEDGDLPAPLQAMRFLIAHYPIKE</sequence>
<proteinExistence type="predicted"/>
<reference evidence="1 2" key="2">
    <citation type="submission" date="2024-10" db="EMBL/GenBank/DDBJ databases">
        <authorList>
            <person name="Ryan C."/>
        </authorList>
    </citation>
    <scope>NUCLEOTIDE SEQUENCE [LARGE SCALE GENOMIC DNA]</scope>
</reference>
<evidence type="ECO:0000313" key="2">
    <source>
        <dbReference type="Proteomes" id="UP001497457"/>
    </source>
</evidence>
<evidence type="ECO:0000313" key="1">
    <source>
        <dbReference type="EMBL" id="CAL4888455.1"/>
    </source>
</evidence>
<dbReference type="EMBL" id="OZ075111">
    <property type="protein sequence ID" value="CAL4888455.1"/>
    <property type="molecule type" value="Genomic_DNA"/>
</dbReference>
<reference evidence="2" key="1">
    <citation type="submission" date="2024-06" db="EMBL/GenBank/DDBJ databases">
        <authorList>
            <person name="Ryan C."/>
        </authorList>
    </citation>
    <scope>NUCLEOTIDE SEQUENCE [LARGE SCALE GENOMIC DNA]</scope>
</reference>
<keyword evidence="2" id="KW-1185">Reference proteome</keyword>
<protein>
    <submittedName>
        <fullName evidence="1">Uncharacterized protein</fullName>
    </submittedName>
</protein>
<accession>A0ABC8VDG2</accession>
<gene>
    <name evidence="1" type="ORF">URODEC1_LOCUS2230</name>
</gene>
<name>A0ABC8VDG2_9POAL</name>